<dbReference type="InterPro" id="IPR027417">
    <property type="entry name" value="P-loop_NTPase"/>
</dbReference>
<feature type="non-terminal residue" evidence="3">
    <location>
        <position position="302"/>
    </location>
</feature>
<dbReference type="InterPro" id="IPR006073">
    <property type="entry name" value="GTP-bd"/>
</dbReference>
<dbReference type="Proteomes" id="UP000054321">
    <property type="component" value="Unassembled WGS sequence"/>
</dbReference>
<feature type="non-terminal residue" evidence="3">
    <location>
        <position position="1"/>
    </location>
</feature>
<sequence>DDVLIAVMGMTGTGKSSFIRQLTGSDEVKVGHSLRSCTSKVDIHVYNYRNKRKIFLLDTPGFDDTDRKDTEILKAIAYYLGAAYSVKVKLAGVIYLHRITDIRYTGSATRNLRMFQALCGGSSMANVVLATTMWDSLKGNEDLMKARNVQAELEDPKCDWWYDMIQLGSKTFKHYGNVSTATDIIDYIMGLKNDAVLDIQRQMIDDHRTLDQTTAGQEMQKDLLKAKEEYQEAFDEAVEGMKIAVEEKNNKLAELYARKQDEYLKKIKASEEQVEQLRQDFTKIQKEKDEESKKMIAALKEE</sequence>
<dbReference type="CDD" id="cd00882">
    <property type="entry name" value="Ras_like_GTPase"/>
    <property type="match status" value="1"/>
</dbReference>
<name>A0A0C3C6V2_OIDMZ</name>
<feature type="domain" description="G" evidence="2">
    <location>
        <begin position="5"/>
        <end position="71"/>
    </location>
</feature>
<evidence type="ECO:0000313" key="3">
    <source>
        <dbReference type="EMBL" id="KIM94588.1"/>
    </source>
</evidence>
<reference evidence="3 4" key="1">
    <citation type="submission" date="2014-04" db="EMBL/GenBank/DDBJ databases">
        <authorList>
            <consortium name="DOE Joint Genome Institute"/>
            <person name="Kuo A."/>
            <person name="Martino E."/>
            <person name="Perotto S."/>
            <person name="Kohler A."/>
            <person name="Nagy L.G."/>
            <person name="Floudas D."/>
            <person name="Copeland A."/>
            <person name="Barry K.W."/>
            <person name="Cichocki N."/>
            <person name="Veneault-Fourrey C."/>
            <person name="LaButti K."/>
            <person name="Lindquist E.A."/>
            <person name="Lipzen A."/>
            <person name="Lundell T."/>
            <person name="Morin E."/>
            <person name="Murat C."/>
            <person name="Sun H."/>
            <person name="Tunlid A."/>
            <person name="Henrissat B."/>
            <person name="Grigoriev I.V."/>
            <person name="Hibbett D.S."/>
            <person name="Martin F."/>
            <person name="Nordberg H.P."/>
            <person name="Cantor M.N."/>
            <person name="Hua S.X."/>
        </authorList>
    </citation>
    <scope>NUCLEOTIDE SEQUENCE [LARGE SCALE GENOMIC DNA]</scope>
    <source>
        <strain evidence="3 4">Zn</strain>
    </source>
</reference>
<dbReference type="SUPFAM" id="SSF52540">
    <property type="entry name" value="P-loop containing nucleoside triphosphate hydrolases"/>
    <property type="match status" value="1"/>
</dbReference>
<dbReference type="GO" id="GO:0005525">
    <property type="term" value="F:GTP binding"/>
    <property type="evidence" value="ECO:0007669"/>
    <property type="project" value="InterPro"/>
</dbReference>
<protein>
    <recommendedName>
        <fullName evidence="2">G domain-containing protein</fullName>
    </recommendedName>
</protein>
<gene>
    <name evidence="3" type="ORF">OIDMADRAFT_79278</name>
</gene>
<dbReference type="HOGENOM" id="CLU_018003_1_3_1"/>
<evidence type="ECO:0000259" key="2">
    <source>
        <dbReference type="Pfam" id="PF01926"/>
    </source>
</evidence>
<dbReference type="AlphaFoldDB" id="A0A0C3C6V2"/>
<keyword evidence="1" id="KW-0175">Coiled coil</keyword>
<dbReference type="InParanoid" id="A0A0C3C6V2"/>
<feature type="coiled-coil region" evidence="1">
    <location>
        <begin position="216"/>
        <end position="294"/>
    </location>
</feature>
<accession>A0A0C3C6V2</accession>
<dbReference type="Gene3D" id="3.40.50.300">
    <property type="entry name" value="P-loop containing nucleotide triphosphate hydrolases"/>
    <property type="match status" value="1"/>
</dbReference>
<evidence type="ECO:0000256" key="1">
    <source>
        <dbReference type="SAM" id="Coils"/>
    </source>
</evidence>
<organism evidence="3 4">
    <name type="scientific">Oidiodendron maius (strain Zn)</name>
    <dbReference type="NCBI Taxonomy" id="913774"/>
    <lineage>
        <taxon>Eukaryota</taxon>
        <taxon>Fungi</taxon>
        <taxon>Dikarya</taxon>
        <taxon>Ascomycota</taxon>
        <taxon>Pezizomycotina</taxon>
        <taxon>Leotiomycetes</taxon>
        <taxon>Leotiomycetes incertae sedis</taxon>
        <taxon>Myxotrichaceae</taxon>
        <taxon>Oidiodendron</taxon>
    </lineage>
</organism>
<dbReference type="OrthoDB" id="8954335at2759"/>
<reference evidence="4" key="2">
    <citation type="submission" date="2015-01" db="EMBL/GenBank/DDBJ databases">
        <title>Evolutionary Origins and Diversification of the Mycorrhizal Mutualists.</title>
        <authorList>
            <consortium name="DOE Joint Genome Institute"/>
            <consortium name="Mycorrhizal Genomics Consortium"/>
            <person name="Kohler A."/>
            <person name="Kuo A."/>
            <person name="Nagy L.G."/>
            <person name="Floudas D."/>
            <person name="Copeland A."/>
            <person name="Barry K.W."/>
            <person name="Cichocki N."/>
            <person name="Veneault-Fourrey C."/>
            <person name="LaButti K."/>
            <person name="Lindquist E.A."/>
            <person name="Lipzen A."/>
            <person name="Lundell T."/>
            <person name="Morin E."/>
            <person name="Murat C."/>
            <person name="Riley R."/>
            <person name="Ohm R."/>
            <person name="Sun H."/>
            <person name="Tunlid A."/>
            <person name="Henrissat B."/>
            <person name="Grigoriev I.V."/>
            <person name="Hibbett D.S."/>
            <person name="Martin F."/>
        </authorList>
    </citation>
    <scope>NUCLEOTIDE SEQUENCE [LARGE SCALE GENOMIC DNA]</scope>
    <source>
        <strain evidence="4">Zn</strain>
    </source>
</reference>
<dbReference type="EMBL" id="KN832889">
    <property type="protein sequence ID" value="KIM94588.1"/>
    <property type="molecule type" value="Genomic_DNA"/>
</dbReference>
<dbReference type="Pfam" id="PF01926">
    <property type="entry name" value="MMR_HSR1"/>
    <property type="match status" value="1"/>
</dbReference>
<proteinExistence type="predicted"/>
<keyword evidence="4" id="KW-1185">Reference proteome</keyword>
<evidence type="ECO:0000313" key="4">
    <source>
        <dbReference type="Proteomes" id="UP000054321"/>
    </source>
</evidence>